<keyword evidence="4" id="KW-1185">Reference proteome</keyword>
<dbReference type="PANTHER" id="PTHR30006">
    <property type="entry name" value="THIAMINE-BINDING PERIPLASMIC PROTEIN-RELATED"/>
    <property type="match status" value="1"/>
</dbReference>
<proteinExistence type="predicted"/>
<dbReference type="SUPFAM" id="SSF53850">
    <property type="entry name" value="Periplasmic binding protein-like II"/>
    <property type="match status" value="1"/>
</dbReference>
<dbReference type="RefSeq" id="WP_187786419.1">
    <property type="nucleotide sequence ID" value="NZ_JACTVA010000050.1"/>
</dbReference>
<feature type="chain" id="PRO_5046383362" evidence="2">
    <location>
        <begin position="28"/>
        <end position="353"/>
    </location>
</feature>
<gene>
    <name evidence="3" type="ORF">IBL26_20720</name>
</gene>
<evidence type="ECO:0000256" key="1">
    <source>
        <dbReference type="ARBA" id="ARBA00022729"/>
    </source>
</evidence>
<dbReference type="InterPro" id="IPR006059">
    <property type="entry name" value="SBP"/>
</dbReference>
<evidence type="ECO:0000256" key="2">
    <source>
        <dbReference type="SAM" id="SignalP"/>
    </source>
</evidence>
<dbReference type="Pfam" id="PF13416">
    <property type="entry name" value="SBP_bac_8"/>
    <property type="match status" value="1"/>
</dbReference>
<evidence type="ECO:0000313" key="4">
    <source>
        <dbReference type="Proteomes" id="UP000626026"/>
    </source>
</evidence>
<keyword evidence="1 2" id="KW-0732">Signal</keyword>
<dbReference type="Gene3D" id="3.40.190.10">
    <property type="entry name" value="Periplasmic binding protein-like II"/>
    <property type="match status" value="2"/>
</dbReference>
<evidence type="ECO:0000313" key="3">
    <source>
        <dbReference type="EMBL" id="MBC9209281.1"/>
    </source>
</evidence>
<protein>
    <submittedName>
        <fullName evidence="3">Extracellular solute-binding protein</fullName>
    </submittedName>
</protein>
<reference evidence="3 4" key="1">
    <citation type="journal article" date="2013" name="Int. J. Syst. Evol. Microbiol.">
        <title>Roseomonas aerophila sp. nov., isolated from air.</title>
        <authorList>
            <person name="Kim S.J."/>
            <person name="Weon H.Y."/>
            <person name="Ahn J.H."/>
            <person name="Hong S.B."/>
            <person name="Seok S.J."/>
            <person name="Whang K.S."/>
            <person name="Kwon S.W."/>
        </authorList>
    </citation>
    <scope>NUCLEOTIDE SEQUENCE [LARGE SCALE GENOMIC DNA]</scope>
    <source>
        <strain evidence="3 4">NBRC 108923</strain>
    </source>
</reference>
<sequence length="353" mass="37953">MFDRRALLLGAAATGVLAAPWVRTAHAQEKTITLMAYTGIFEERYKAAVVDPFMRANPGIKVNYYGSPNSAQSLGMLRAQKAAPQTNLCIMDASVAKAGTDEQLYDAVDNARLPVLAELNPMAIIPGLAGPAVTFDSAVLLYSAAKVKPAPTSWRELWKPEYKGQVGLPAAPDIVGLALTMVADRLAGGTDFIKDPSKGIALVGEMAPSVQTWDPKPDVYSAIISGGLTLGVGWNARGQLFSSQNPDRLGVTLPEEGSVFQINTLNLVKGAPNNDAALAFMAYALGQEAQKSFTEAMFYAPTNAKTQVSAEALARTAATPERMAKMIDVNWIEVAKVRDGITEQWRRRVINRR</sequence>
<dbReference type="PROSITE" id="PS51318">
    <property type="entry name" value="TAT"/>
    <property type="match status" value="1"/>
</dbReference>
<dbReference type="EMBL" id="JACTVA010000050">
    <property type="protein sequence ID" value="MBC9209281.1"/>
    <property type="molecule type" value="Genomic_DNA"/>
</dbReference>
<name>A0ABR7RSG1_9PROT</name>
<comment type="caution">
    <text evidence="3">The sequence shown here is derived from an EMBL/GenBank/DDBJ whole genome shotgun (WGS) entry which is preliminary data.</text>
</comment>
<dbReference type="InterPro" id="IPR006311">
    <property type="entry name" value="TAT_signal"/>
</dbReference>
<dbReference type="Proteomes" id="UP000626026">
    <property type="component" value="Unassembled WGS sequence"/>
</dbReference>
<dbReference type="PANTHER" id="PTHR30006:SF2">
    <property type="entry name" value="ABC TRANSPORTER SUBSTRATE-BINDING PROTEIN"/>
    <property type="match status" value="1"/>
</dbReference>
<organism evidence="3 4">
    <name type="scientific">Teichococcus aerophilus</name>
    <dbReference type="NCBI Taxonomy" id="1224513"/>
    <lineage>
        <taxon>Bacteria</taxon>
        <taxon>Pseudomonadati</taxon>
        <taxon>Pseudomonadota</taxon>
        <taxon>Alphaproteobacteria</taxon>
        <taxon>Acetobacterales</taxon>
        <taxon>Roseomonadaceae</taxon>
        <taxon>Roseomonas</taxon>
    </lineage>
</organism>
<feature type="signal peptide" evidence="2">
    <location>
        <begin position="1"/>
        <end position="27"/>
    </location>
</feature>
<accession>A0ABR7RSG1</accession>